<feature type="region of interest" description="Disordered" evidence="2">
    <location>
        <begin position="284"/>
        <end position="475"/>
    </location>
</feature>
<organism evidence="5 6">
    <name type="scientific">Culex pipiens pipiens</name>
    <name type="common">Northern house mosquito</name>
    <dbReference type="NCBI Taxonomy" id="38569"/>
    <lineage>
        <taxon>Eukaryota</taxon>
        <taxon>Metazoa</taxon>
        <taxon>Ecdysozoa</taxon>
        <taxon>Arthropoda</taxon>
        <taxon>Hexapoda</taxon>
        <taxon>Insecta</taxon>
        <taxon>Pterygota</taxon>
        <taxon>Neoptera</taxon>
        <taxon>Endopterygota</taxon>
        <taxon>Diptera</taxon>
        <taxon>Nematocera</taxon>
        <taxon>Culicoidea</taxon>
        <taxon>Culicidae</taxon>
        <taxon>Culicinae</taxon>
        <taxon>Culicini</taxon>
        <taxon>Culex</taxon>
        <taxon>Culex</taxon>
    </lineage>
</organism>
<evidence type="ECO:0000313" key="6">
    <source>
        <dbReference type="Proteomes" id="UP001562425"/>
    </source>
</evidence>
<reference evidence="5 6" key="1">
    <citation type="submission" date="2024-05" db="EMBL/GenBank/DDBJ databases">
        <title>Culex pipiens pipiens assembly and annotation.</title>
        <authorList>
            <person name="Alout H."/>
            <person name="Durand T."/>
        </authorList>
    </citation>
    <scope>NUCLEOTIDE SEQUENCE [LARGE SCALE GENOMIC DNA]</scope>
    <source>
        <strain evidence="5">HA-2024</strain>
        <tissue evidence="5">Whole body</tissue>
    </source>
</reference>
<dbReference type="SUPFAM" id="SSF49899">
    <property type="entry name" value="Concanavalin A-like lectins/glucanases"/>
    <property type="match status" value="1"/>
</dbReference>
<dbReference type="PANTHER" id="PTHR24023:SF1093">
    <property type="entry name" value="COLLAGEN ALPHA-1(XXII) CHAIN"/>
    <property type="match status" value="1"/>
</dbReference>
<evidence type="ECO:0000256" key="1">
    <source>
        <dbReference type="ARBA" id="ARBA00022737"/>
    </source>
</evidence>
<accession>A0ABD1DGC2</accession>
<dbReference type="EMBL" id="JBEHCU010005793">
    <property type="protein sequence ID" value="KAL1398739.1"/>
    <property type="molecule type" value="Genomic_DNA"/>
</dbReference>
<feature type="compositionally biased region" description="Basic and acidic residues" evidence="2">
    <location>
        <begin position="436"/>
        <end position="445"/>
    </location>
</feature>
<gene>
    <name evidence="5" type="ORF">pipiens_008722</name>
</gene>
<feature type="chain" id="PRO_5044875338" description="Thrombospondin-like N-terminal domain-containing protein" evidence="3">
    <location>
        <begin position="19"/>
        <end position="711"/>
    </location>
</feature>
<feature type="domain" description="Thrombospondin-like N-terminal" evidence="4">
    <location>
        <begin position="44"/>
        <end position="241"/>
    </location>
</feature>
<dbReference type="InterPro" id="IPR008160">
    <property type="entry name" value="Collagen"/>
</dbReference>
<feature type="compositionally biased region" description="Low complexity" evidence="2">
    <location>
        <begin position="329"/>
        <end position="342"/>
    </location>
</feature>
<sequence length="711" mass="75874">MRLKLFWLVQLFLAVALAQDIFGIGEYEEGPCGRWKPGDVDLRSFDLIREFHLDRLEANSRHVYSIEGTNSYQTAYRLENEANLTMRSIDAFPRGLPHQFSLECTYRTEREPVSSWHLFEVANEHHDSQLAITMNPGRQTLEIGLPGLEGELQIVEYHHSALFDQRWHKIMLGVTEDYLNLWVDCQPVKDVDGNLNAPLEPRGRFDIANGFVSISRYAETTVSEPESPIVDLQWMVMNCDPTRPARGTCDELPVYDVAHVSANLPYGQEPKECNQICPPGYNGTDGAPGLPGASGEKGSKGEPGVNGRRGASVKGERGAVGPAGQKGEPGVAATAGVAVIGPPGLPGPQGPPGAGIKGEKGERGSDGLPGLRGESVQGQSGERGLPGLQGPPGVGLRGEKGNQGDRGLPGRDGASFPGSKGDKGEPGEIIKTAGSRGEKGDKGDTGPRGLTGIQGIPGAPGAMGPPGPPAAADAYATGNLGISVPGPRGFPGQMGPPGPPGPPGPVSEAGCLGNAVLVVIEGRKVALGFRDLPAWTGHPGYKAYQEIQGNRGRQVFPGFRVVATPNPRYATSAPQCCAIIWLSLRRALKVIEGTQGLPEKEDFPGSLGSRARLERPGSAASLGLKVDPVTMALGEMDLQGCRDLRDLQEKTFQDRRGDRVKGESRANQVRLVCEVLRVFLELVQMIVIWQQLQLLKVCAPISKPKDLIIEP</sequence>
<evidence type="ECO:0000259" key="4">
    <source>
        <dbReference type="SMART" id="SM00210"/>
    </source>
</evidence>
<dbReference type="Proteomes" id="UP001562425">
    <property type="component" value="Unassembled WGS sequence"/>
</dbReference>
<feature type="signal peptide" evidence="3">
    <location>
        <begin position="1"/>
        <end position="18"/>
    </location>
</feature>
<evidence type="ECO:0000256" key="2">
    <source>
        <dbReference type="SAM" id="MobiDB-lite"/>
    </source>
</evidence>
<dbReference type="AlphaFoldDB" id="A0ABD1DGC2"/>
<feature type="region of interest" description="Disordered" evidence="2">
    <location>
        <begin position="486"/>
        <end position="505"/>
    </location>
</feature>
<keyword evidence="3" id="KW-0732">Signal</keyword>
<keyword evidence="1" id="KW-0677">Repeat</keyword>
<evidence type="ECO:0000313" key="5">
    <source>
        <dbReference type="EMBL" id="KAL1398739.1"/>
    </source>
</evidence>
<dbReference type="InterPro" id="IPR013320">
    <property type="entry name" value="ConA-like_dom_sf"/>
</dbReference>
<feature type="compositionally biased region" description="Pro residues" evidence="2">
    <location>
        <begin position="494"/>
        <end position="505"/>
    </location>
</feature>
<dbReference type="InterPro" id="IPR050149">
    <property type="entry name" value="Collagen_superfamily"/>
</dbReference>
<comment type="caution">
    <text evidence="5">The sequence shown here is derived from an EMBL/GenBank/DDBJ whole genome shotgun (WGS) entry which is preliminary data.</text>
</comment>
<keyword evidence="6" id="KW-1185">Reference proteome</keyword>
<proteinExistence type="predicted"/>
<dbReference type="Pfam" id="PF01391">
    <property type="entry name" value="Collagen"/>
    <property type="match status" value="1"/>
</dbReference>
<dbReference type="InterPro" id="IPR048287">
    <property type="entry name" value="TSPN-like_N"/>
</dbReference>
<dbReference type="SMART" id="SM00210">
    <property type="entry name" value="TSPN"/>
    <property type="match status" value="1"/>
</dbReference>
<name>A0ABD1DGC2_CULPP</name>
<dbReference type="PANTHER" id="PTHR24023">
    <property type="entry name" value="COLLAGEN ALPHA"/>
    <property type="match status" value="1"/>
</dbReference>
<protein>
    <recommendedName>
        <fullName evidence="4">Thrombospondin-like N-terminal domain-containing protein</fullName>
    </recommendedName>
</protein>
<evidence type="ECO:0000256" key="3">
    <source>
        <dbReference type="SAM" id="SignalP"/>
    </source>
</evidence>
<dbReference type="Gene3D" id="2.60.120.200">
    <property type="match status" value="1"/>
</dbReference>